<dbReference type="SUPFAM" id="SSF47226">
    <property type="entry name" value="Histidine-containing phosphotransfer domain, HPT domain"/>
    <property type="match status" value="1"/>
</dbReference>
<sequence length="113" mass="12214">MTPLIQRDTLDELLVALGDDFRGIVRLFVEQLDTERAGLDAAWAARDWPRLMRAAHSLKGSSGNMAAVALSEAAARLERAAREQNAVAAEAALADVTRLVPETVRALVAGRYT</sequence>
<reference evidence="4 5" key="1">
    <citation type="submission" date="2019-07" db="EMBL/GenBank/DDBJ databases">
        <title>Tepidimonas taiwanensis I1-1 draft genome.</title>
        <authorList>
            <person name="Da Costa M.S."/>
            <person name="Froufe H.J.C."/>
            <person name="Egas C."/>
            <person name="Albuquerque L."/>
        </authorList>
    </citation>
    <scope>NUCLEOTIDE SEQUENCE [LARGE SCALE GENOMIC DNA]</scope>
    <source>
        <strain evidence="4 5">I1-1</strain>
    </source>
</reference>
<dbReference type="InterPro" id="IPR008207">
    <property type="entry name" value="Sig_transdc_His_kin_Hpt_dom"/>
</dbReference>
<evidence type="ECO:0000256" key="1">
    <source>
        <dbReference type="ARBA" id="ARBA00023012"/>
    </source>
</evidence>
<evidence type="ECO:0000259" key="3">
    <source>
        <dbReference type="PROSITE" id="PS50894"/>
    </source>
</evidence>
<name>A0A554X3H4_9BURK</name>
<dbReference type="STRING" id="307486.GCA_000807215_01965"/>
<proteinExistence type="predicted"/>
<dbReference type="AlphaFoldDB" id="A0A554X3H4"/>
<feature type="modified residue" description="Phosphohistidine" evidence="2">
    <location>
        <position position="56"/>
    </location>
</feature>
<dbReference type="Proteomes" id="UP000317763">
    <property type="component" value="Unassembled WGS sequence"/>
</dbReference>
<dbReference type="OrthoDB" id="9131849at2"/>
<evidence type="ECO:0000256" key="2">
    <source>
        <dbReference type="PROSITE-ProRule" id="PRU00110"/>
    </source>
</evidence>
<dbReference type="Gene3D" id="1.20.120.160">
    <property type="entry name" value="HPT domain"/>
    <property type="match status" value="1"/>
</dbReference>
<keyword evidence="1" id="KW-0902">Two-component regulatory system</keyword>
<dbReference type="PROSITE" id="PS50894">
    <property type="entry name" value="HPT"/>
    <property type="match status" value="1"/>
</dbReference>
<keyword evidence="5" id="KW-1185">Reference proteome</keyword>
<dbReference type="GO" id="GO:0004672">
    <property type="term" value="F:protein kinase activity"/>
    <property type="evidence" value="ECO:0007669"/>
    <property type="project" value="UniProtKB-ARBA"/>
</dbReference>
<evidence type="ECO:0000313" key="4">
    <source>
        <dbReference type="EMBL" id="TSE30387.1"/>
    </source>
</evidence>
<accession>A0A554X3H4</accession>
<gene>
    <name evidence="4" type="ORF">Ttaiw_01949</name>
</gene>
<keyword evidence="2" id="KW-0597">Phosphoprotein</keyword>
<dbReference type="EMBL" id="VJOM01000023">
    <property type="protein sequence ID" value="TSE30387.1"/>
    <property type="molecule type" value="Genomic_DNA"/>
</dbReference>
<protein>
    <submittedName>
        <fullName evidence="4">TMAO reductase sytem sensor TorS</fullName>
    </submittedName>
</protein>
<dbReference type="GO" id="GO:0000160">
    <property type="term" value="P:phosphorelay signal transduction system"/>
    <property type="evidence" value="ECO:0007669"/>
    <property type="project" value="UniProtKB-KW"/>
</dbReference>
<organism evidence="4 5">
    <name type="scientific">Tepidimonas taiwanensis</name>
    <dbReference type="NCBI Taxonomy" id="307486"/>
    <lineage>
        <taxon>Bacteria</taxon>
        <taxon>Pseudomonadati</taxon>
        <taxon>Pseudomonadota</taxon>
        <taxon>Betaproteobacteria</taxon>
        <taxon>Burkholderiales</taxon>
        <taxon>Tepidimonas</taxon>
    </lineage>
</organism>
<dbReference type="InterPro" id="IPR036641">
    <property type="entry name" value="HPT_dom_sf"/>
</dbReference>
<comment type="caution">
    <text evidence="4">The sequence shown here is derived from an EMBL/GenBank/DDBJ whole genome shotgun (WGS) entry which is preliminary data.</text>
</comment>
<dbReference type="SMART" id="SM00073">
    <property type="entry name" value="HPT"/>
    <property type="match status" value="1"/>
</dbReference>
<dbReference type="RefSeq" id="WP_052231782.1">
    <property type="nucleotide sequence ID" value="NZ_CP083911.1"/>
</dbReference>
<dbReference type="Pfam" id="PF01627">
    <property type="entry name" value="Hpt"/>
    <property type="match status" value="1"/>
</dbReference>
<feature type="domain" description="HPt" evidence="3">
    <location>
        <begin position="17"/>
        <end position="113"/>
    </location>
</feature>
<evidence type="ECO:0000313" key="5">
    <source>
        <dbReference type="Proteomes" id="UP000317763"/>
    </source>
</evidence>